<proteinExistence type="predicted"/>
<dbReference type="EMBL" id="KZ819634">
    <property type="protein sequence ID" value="PWN94338.1"/>
    <property type="molecule type" value="Genomic_DNA"/>
</dbReference>
<dbReference type="STRING" id="215250.A0A316Z084"/>
<dbReference type="SUPFAM" id="SSF51430">
    <property type="entry name" value="NAD(P)-linked oxidoreductase"/>
    <property type="match status" value="1"/>
</dbReference>
<evidence type="ECO:0000259" key="2">
    <source>
        <dbReference type="Pfam" id="PF00248"/>
    </source>
</evidence>
<dbReference type="Gene3D" id="3.20.20.100">
    <property type="entry name" value="NADP-dependent oxidoreductase domain"/>
    <property type="match status" value="1"/>
</dbReference>
<dbReference type="InterPro" id="IPR023210">
    <property type="entry name" value="NADP_OxRdtase_dom"/>
</dbReference>
<name>A0A316Z084_9BASI</name>
<dbReference type="OrthoDB" id="2310150at2759"/>
<dbReference type="InterPro" id="IPR050523">
    <property type="entry name" value="AKR_Detox_Biosynth"/>
</dbReference>
<evidence type="ECO:0000256" key="1">
    <source>
        <dbReference type="ARBA" id="ARBA00023002"/>
    </source>
</evidence>
<keyword evidence="4" id="KW-1185">Reference proteome</keyword>
<evidence type="ECO:0000313" key="3">
    <source>
        <dbReference type="EMBL" id="PWN94338.1"/>
    </source>
</evidence>
<dbReference type="InParanoid" id="A0A316Z084"/>
<feature type="domain" description="NADP-dependent oxidoreductase" evidence="2">
    <location>
        <begin position="5"/>
        <end position="298"/>
    </location>
</feature>
<dbReference type="PANTHER" id="PTHR43364">
    <property type="entry name" value="NADH-SPECIFIC METHYLGLYOXAL REDUCTASE-RELATED"/>
    <property type="match status" value="1"/>
</dbReference>
<reference evidence="3 4" key="1">
    <citation type="journal article" date="2018" name="Mol. Biol. Evol.">
        <title>Broad Genomic Sampling Reveals a Smut Pathogenic Ancestry of the Fungal Clade Ustilaginomycotina.</title>
        <authorList>
            <person name="Kijpornyongpan T."/>
            <person name="Mondo S.J."/>
            <person name="Barry K."/>
            <person name="Sandor L."/>
            <person name="Lee J."/>
            <person name="Lipzen A."/>
            <person name="Pangilinan J."/>
            <person name="LaButti K."/>
            <person name="Hainaut M."/>
            <person name="Henrissat B."/>
            <person name="Grigoriev I.V."/>
            <person name="Spatafora J.W."/>
            <person name="Aime M.C."/>
        </authorList>
    </citation>
    <scope>NUCLEOTIDE SEQUENCE [LARGE SCALE GENOMIC DNA]</scope>
    <source>
        <strain evidence="3 4">MCA 4198</strain>
    </source>
</reference>
<dbReference type="GO" id="GO:0016491">
    <property type="term" value="F:oxidoreductase activity"/>
    <property type="evidence" value="ECO:0007669"/>
    <property type="project" value="UniProtKB-KW"/>
</dbReference>
<dbReference type="Proteomes" id="UP000245768">
    <property type="component" value="Unassembled WGS sequence"/>
</dbReference>
<dbReference type="CDD" id="cd19075">
    <property type="entry name" value="AKR_AKR7A1-5"/>
    <property type="match status" value="1"/>
</dbReference>
<protein>
    <submittedName>
        <fullName evidence="3">Aldo/keto reductase</fullName>
    </submittedName>
</protein>
<keyword evidence="1" id="KW-0560">Oxidoreductase</keyword>
<dbReference type="AlphaFoldDB" id="A0A316Z084"/>
<dbReference type="RefSeq" id="XP_025381536.1">
    <property type="nucleotide sequence ID" value="XM_025520824.1"/>
</dbReference>
<organism evidence="3 4">
    <name type="scientific">Acaromyces ingoldii</name>
    <dbReference type="NCBI Taxonomy" id="215250"/>
    <lineage>
        <taxon>Eukaryota</taxon>
        <taxon>Fungi</taxon>
        <taxon>Dikarya</taxon>
        <taxon>Basidiomycota</taxon>
        <taxon>Ustilaginomycotina</taxon>
        <taxon>Exobasidiomycetes</taxon>
        <taxon>Exobasidiales</taxon>
        <taxon>Cryptobasidiaceae</taxon>
        <taxon>Acaromyces</taxon>
    </lineage>
</organism>
<dbReference type="Pfam" id="PF00248">
    <property type="entry name" value="Aldo_ket_red"/>
    <property type="match status" value="1"/>
</dbReference>
<sequence length="321" mass="35372">MSRVPLIFGTMTIGDAGKDGVRTSDKADSQQILDIYFGQGHGTELDTARQYGEGTTEAYLSTLNLHDAALDTKVYPVQPGAHSAANLRKTFELSLEKLKVAKVRTLYLHAPDRSVDFAETLQEADKLHKEGKFEQLGLSNYTAWEVAEIVATARERGLLVPRIYQAMYNAMTRAIEEELVPCLRKYGIRLVVYNPLAGGLLTGKVARPTPSAADEKQAIERGSRFDAGAGSGRIAKMYQGRYFKEAYFDAIERQLKPLVEGKHGLTLVEVALRWLQHHSVLKETDGVILGASSAKQVSPEPCQGSNFFLYGSADMSRFVLA</sequence>
<accession>A0A316Z084</accession>
<dbReference type="GeneID" id="37042740"/>
<dbReference type="InterPro" id="IPR036812">
    <property type="entry name" value="NAD(P)_OxRdtase_dom_sf"/>
</dbReference>
<gene>
    <name evidence="3" type="ORF">FA10DRAFT_264878</name>
</gene>
<evidence type="ECO:0000313" key="4">
    <source>
        <dbReference type="Proteomes" id="UP000245768"/>
    </source>
</evidence>
<dbReference type="PANTHER" id="PTHR43364:SF4">
    <property type="entry name" value="NAD(P)-LINKED OXIDOREDUCTASE SUPERFAMILY PROTEIN"/>
    <property type="match status" value="1"/>
</dbReference>